<accession>A0A150GW91</accession>
<dbReference type="Gene3D" id="3.30.710.10">
    <property type="entry name" value="Potassium Channel Kv1.1, Chain A"/>
    <property type="match status" value="1"/>
</dbReference>
<evidence type="ECO:0000256" key="2">
    <source>
        <dbReference type="ARBA" id="ARBA00022737"/>
    </source>
</evidence>
<evidence type="ECO:0000313" key="9">
    <source>
        <dbReference type="Proteomes" id="UP000075714"/>
    </source>
</evidence>
<feature type="disulfide bond" evidence="4">
    <location>
        <begin position="1017"/>
        <end position="1027"/>
    </location>
</feature>
<feature type="compositionally biased region" description="Pro residues" evidence="5">
    <location>
        <begin position="319"/>
        <end position="334"/>
    </location>
</feature>
<feature type="domain" description="EGF-like" evidence="6">
    <location>
        <begin position="1013"/>
        <end position="1050"/>
    </location>
</feature>
<evidence type="ECO:0000256" key="1">
    <source>
        <dbReference type="ARBA" id="ARBA00004906"/>
    </source>
</evidence>
<evidence type="ECO:0000259" key="6">
    <source>
        <dbReference type="PROSITE" id="PS50026"/>
    </source>
</evidence>
<dbReference type="InterPro" id="IPR040911">
    <property type="entry name" value="Exostosin_GT47"/>
</dbReference>
<name>A0A150GW91_GONPE</name>
<dbReference type="GO" id="GO:0000151">
    <property type="term" value="C:ubiquitin ligase complex"/>
    <property type="evidence" value="ECO:0007669"/>
    <property type="project" value="TreeGrafter"/>
</dbReference>
<dbReference type="Proteomes" id="UP000075714">
    <property type="component" value="Unassembled WGS sequence"/>
</dbReference>
<feature type="compositionally biased region" description="Low complexity" evidence="5">
    <location>
        <begin position="342"/>
        <end position="354"/>
    </location>
</feature>
<protein>
    <recommendedName>
        <fullName evidence="10">EGF-like domain-containing protein</fullName>
    </recommendedName>
</protein>
<feature type="compositionally biased region" description="Low complexity" evidence="5">
    <location>
        <begin position="447"/>
        <end position="463"/>
    </location>
</feature>
<evidence type="ECO:0000256" key="4">
    <source>
        <dbReference type="PROSITE-ProRule" id="PRU00076"/>
    </source>
</evidence>
<dbReference type="PROSITE" id="PS00022">
    <property type="entry name" value="EGF_1"/>
    <property type="match status" value="2"/>
</dbReference>
<dbReference type="PROSITE" id="PS50097">
    <property type="entry name" value="BTB"/>
    <property type="match status" value="1"/>
</dbReference>
<dbReference type="PROSITE" id="PS50026">
    <property type="entry name" value="EGF_3"/>
    <property type="match status" value="1"/>
</dbReference>
<feature type="compositionally biased region" description="Low complexity" evidence="5">
    <location>
        <begin position="193"/>
        <end position="205"/>
    </location>
</feature>
<dbReference type="InterPro" id="IPR011042">
    <property type="entry name" value="6-blade_b-propeller_TolB-like"/>
</dbReference>
<feature type="disulfide bond" evidence="4">
    <location>
        <begin position="1021"/>
        <end position="1038"/>
    </location>
</feature>
<gene>
    <name evidence="8" type="ORF">GPECTOR_5g263</name>
</gene>
<dbReference type="PANTHER" id="PTHR46231:SF1">
    <property type="entry name" value="ANKYRIN REPEAT AND BTB_POZ DOMAIN-CONTAINING PROTEIN 1"/>
    <property type="match status" value="1"/>
</dbReference>
<dbReference type="SUPFAM" id="SSF54695">
    <property type="entry name" value="POZ domain"/>
    <property type="match status" value="1"/>
</dbReference>
<comment type="pathway">
    <text evidence="1">Protein modification; protein ubiquitination.</text>
</comment>
<feature type="region of interest" description="Disordered" evidence="5">
    <location>
        <begin position="438"/>
        <end position="464"/>
    </location>
</feature>
<proteinExistence type="predicted"/>
<evidence type="ECO:0000313" key="8">
    <source>
        <dbReference type="EMBL" id="KXZ54166.1"/>
    </source>
</evidence>
<keyword evidence="4" id="KW-1015">Disulfide bond</keyword>
<feature type="region of interest" description="Disordered" evidence="5">
    <location>
        <begin position="316"/>
        <end position="370"/>
    </location>
</feature>
<feature type="domain" description="BTB" evidence="7">
    <location>
        <begin position="641"/>
        <end position="732"/>
    </location>
</feature>
<reference evidence="9" key="1">
    <citation type="journal article" date="2016" name="Nat. Commun.">
        <title>The Gonium pectorale genome demonstrates co-option of cell cycle regulation during the evolution of multicellularity.</title>
        <authorList>
            <person name="Hanschen E.R."/>
            <person name="Marriage T.N."/>
            <person name="Ferris P.J."/>
            <person name="Hamaji T."/>
            <person name="Toyoda A."/>
            <person name="Fujiyama A."/>
            <person name="Neme R."/>
            <person name="Noguchi H."/>
            <person name="Minakuchi Y."/>
            <person name="Suzuki M."/>
            <person name="Kawai-Toyooka H."/>
            <person name="Smith D.R."/>
            <person name="Sparks H."/>
            <person name="Anderson J."/>
            <person name="Bakaric R."/>
            <person name="Luria V."/>
            <person name="Karger A."/>
            <person name="Kirschner M.W."/>
            <person name="Durand P.M."/>
            <person name="Michod R.E."/>
            <person name="Nozaki H."/>
            <person name="Olson B.J."/>
        </authorList>
    </citation>
    <scope>NUCLEOTIDE SEQUENCE [LARGE SCALE GENOMIC DNA]</scope>
    <source>
        <strain evidence="9">NIES-2863</strain>
    </source>
</reference>
<dbReference type="PANTHER" id="PTHR46231">
    <property type="entry name" value="ANKYRIN REPEAT AND BTB/POZ DOMAIN-CONTAINING PROTEIN 1"/>
    <property type="match status" value="1"/>
</dbReference>
<feature type="region of interest" description="Disordered" evidence="5">
    <location>
        <begin position="167"/>
        <end position="229"/>
    </location>
</feature>
<keyword evidence="3" id="KW-0040">ANK repeat</keyword>
<feature type="disulfide bond" evidence="4">
    <location>
        <begin position="1040"/>
        <end position="1049"/>
    </location>
</feature>
<dbReference type="STRING" id="33097.A0A150GW91"/>
<organism evidence="8 9">
    <name type="scientific">Gonium pectorale</name>
    <name type="common">Green alga</name>
    <dbReference type="NCBI Taxonomy" id="33097"/>
    <lineage>
        <taxon>Eukaryota</taxon>
        <taxon>Viridiplantae</taxon>
        <taxon>Chlorophyta</taxon>
        <taxon>core chlorophytes</taxon>
        <taxon>Chlorophyceae</taxon>
        <taxon>CS clade</taxon>
        <taxon>Chlamydomonadales</taxon>
        <taxon>Volvocaceae</taxon>
        <taxon>Gonium</taxon>
    </lineage>
</organism>
<evidence type="ECO:0000259" key="7">
    <source>
        <dbReference type="PROSITE" id="PS50097"/>
    </source>
</evidence>
<feature type="compositionally biased region" description="Pro residues" evidence="5">
    <location>
        <begin position="170"/>
        <end position="185"/>
    </location>
</feature>
<sequence>MMACCLRSTVSATGPVALVVRPGPSASAPAQTLILHSSYSLKGFSFLDATGAGCGFLSLGQQLPLQRQPPAGALSLAQPGQPEPYTIQHNACVATYEPYTRSVYFSEGFALMRLDATGAVTPLAGRQEERGVAHGPAEAARFDNITALAADGEGGLLVADGPRIYHIRVAPPPRPPPGAPPPQPAPTALLRDSAAGRASSSATGEDGTDGDGADDGHDGTASTADLEPVPSVDYGRWWELALQGSEGGGEGGSGKDWVEVPYHEYFEPYGIVRRDQEERGVAHGPAEAARFDNITALAADGEGGLLVADGPRIYHIRVAPPPRPPPGAPPPQPAPTALLRDSAAGRASSSATGEDGTDGDGADDGHDGTASTADLEVRLTALVNARGAGSAAFAVSVEAFYTRPDGAAWTALAVDAASGSLLATTATALHRLRLPATAAASPPPVPLADASDSGSAAPGPSCAGDGGAQHALTPLLVSGVHGSAGKADGGWQYARFSSMNGVAVDARGGTAWLTDGSRLRSVDLCSGAATTWLADLPNDVRAPSVLPNGELVICCPSDNCIKVVGIGFAPHPLWRPAAPSGQCPRIATADTASAAAPDADGSRAVTLAPLPSASPYLPYSLLPLLLCGADPVVYGAADPTTDVGITATNGGDRGRFHAHAVVLAAASEYFRALLVGGRFAEAAPAASAPAAKAAAAKAAAANPSGGGGSSRRQVELPEADPAAFAAVLRYCYRSLALGARSGGGGGAGAAAAIDPLPCTPPALLCSVAELADRLLVPGLVAEAQRRLLAGVWPEGVVELMLWAEVRGPAFMLLLDGLRGFMLRYVREVVEAAPDSVGALAAGSPRELMQEVFVKHGVDPDCTKYGNCNAETGECMCHFGFTGPSCQEPVLPACHSTKPVNGLNTSVPLYGGDYPKNCHCLKQLQRIACTDPRHWYDYYKCNQAVFWNWKAVRCYEYKDKPAEEQLSDPPEPAQGGVVWKRGVWLAVEPGGDPFGLEPADSPPELAQKGVVWLPLSKCPDRCSGRGHCFARSPGAEPQCECAAWYFGPGCASSAAQFCPLGCSGRGVCHGGFCHCAPGWWSYGCSRSKAYMADEYTPHTTDLKIYVYDVPESLAYMRSHTDGWPLHSAIYAADDVFFFRLLADWRVRTENPWEANLFYVPTYVYWYIGNVGFPGDHFSRVIRWVRQSFPFWNVTGGRNHVLSSTNDRGCCDLYRLGSELQRPIKLVHFAQSGRGLARGAWALVNESTLIDGKPMPGHFKARLEDPAFRSAVIEYLHLQPEQPPPDAEPGQGAGHRSRFRGFPPFQLEALQAEREPCFRPEHDVAFPNTLSLAEPDSWSGVLERAYLYDSNSTAALQNSYILHALNAVHGPGGNGSGAAVALPAARFNFERKRDLLFSFDGFSKPDMSYSGGVRQGLIALFGNTTRPDVAINRPGLSGRKMMLRSRFCFVPMGYGWGVRLTQAVYAGCVPVLTQDHIWPTLWDVLPYERFSIRLSRHNLHRLLEVLEAVGPERLRGLQEGLAEVHRAFIWPASSGGLAYNCTLLSLHRRLLNMWTAMF</sequence>
<dbReference type="Gene3D" id="2.120.10.30">
    <property type="entry name" value="TolB, C-terminal domain"/>
    <property type="match status" value="1"/>
</dbReference>
<evidence type="ECO:0000256" key="3">
    <source>
        <dbReference type="ARBA" id="ARBA00023043"/>
    </source>
</evidence>
<evidence type="ECO:0008006" key="10">
    <source>
        <dbReference type="Google" id="ProtNLM"/>
    </source>
</evidence>
<keyword evidence="9" id="KW-1185">Reference proteome</keyword>
<dbReference type="EMBL" id="LSYV01000006">
    <property type="protein sequence ID" value="KXZ54166.1"/>
    <property type="molecule type" value="Genomic_DNA"/>
</dbReference>
<dbReference type="PROSITE" id="PS01186">
    <property type="entry name" value="EGF_2"/>
    <property type="match status" value="1"/>
</dbReference>
<dbReference type="SUPFAM" id="SSF63829">
    <property type="entry name" value="Calcium-dependent phosphotriesterase"/>
    <property type="match status" value="1"/>
</dbReference>
<dbReference type="InterPro" id="IPR011333">
    <property type="entry name" value="SKP1/BTB/POZ_sf"/>
</dbReference>
<comment type="caution">
    <text evidence="8">The sequence shown here is derived from an EMBL/GenBank/DDBJ whole genome shotgun (WGS) entry which is preliminary data.</text>
</comment>
<keyword evidence="4" id="KW-0245">EGF-like domain</keyword>
<dbReference type="Pfam" id="PF00651">
    <property type="entry name" value="BTB"/>
    <property type="match status" value="1"/>
</dbReference>
<dbReference type="InterPro" id="IPR000210">
    <property type="entry name" value="BTB/POZ_dom"/>
</dbReference>
<dbReference type="InterPro" id="IPR044515">
    <property type="entry name" value="ABTB1"/>
</dbReference>
<dbReference type="GO" id="GO:0005737">
    <property type="term" value="C:cytoplasm"/>
    <property type="evidence" value="ECO:0007669"/>
    <property type="project" value="TreeGrafter"/>
</dbReference>
<evidence type="ECO:0000256" key="5">
    <source>
        <dbReference type="SAM" id="MobiDB-lite"/>
    </source>
</evidence>
<dbReference type="Pfam" id="PF03016">
    <property type="entry name" value="Exostosin_GT47"/>
    <property type="match status" value="2"/>
</dbReference>
<dbReference type="InterPro" id="IPR000742">
    <property type="entry name" value="EGF"/>
</dbReference>
<keyword evidence="2" id="KW-0677">Repeat</keyword>
<dbReference type="SMART" id="SM00225">
    <property type="entry name" value="BTB"/>
    <property type="match status" value="1"/>
</dbReference>
<dbReference type="OrthoDB" id="1924787at2759"/>